<proteinExistence type="predicted"/>
<dbReference type="VEuPathDB" id="VectorBase:SSCA009221"/>
<dbReference type="SUPFAM" id="SSF48726">
    <property type="entry name" value="Immunoglobulin"/>
    <property type="match status" value="1"/>
</dbReference>
<dbReference type="OrthoDB" id="6343941at2759"/>
<sequence>MKIYVLPDRNVQIHGIKDQYNYGDNISLVCKAGKSWPPIQLVWLINGLTVRGMVFNDSFIVLTKIYRKYKFRIDF</sequence>
<organism evidence="1 2">
    <name type="scientific">Sarcoptes scabiei</name>
    <name type="common">Itch mite</name>
    <name type="synonym">Acarus scabiei</name>
    <dbReference type="NCBI Taxonomy" id="52283"/>
    <lineage>
        <taxon>Eukaryota</taxon>
        <taxon>Metazoa</taxon>
        <taxon>Ecdysozoa</taxon>
        <taxon>Arthropoda</taxon>
        <taxon>Chelicerata</taxon>
        <taxon>Arachnida</taxon>
        <taxon>Acari</taxon>
        <taxon>Acariformes</taxon>
        <taxon>Sarcoptiformes</taxon>
        <taxon>Astigmata</taxon>
        <taxon>Psoroptidia</taxon>
        <taxon>Sarcoptoidea</taxon>
        <taxon>Sarcoptidae</taxon>
        <taxon>Sarcoptinae</taxon>
        <taxon>Sarcoptes</taxon>
    </lineage>
</organism>
<name>A0A132A4C7_SARSC</name>
<comment type="caution">
    <text evidence="1">The sequence shown here is derived from an EMBL/GenBank/DDBJ whole genome shotgun (WGS) entry which is preliminary data.</text>
</comment>
<protein>
    <submittedName>
        <fullName evidence="1">Beat protein-like protein 2</fullName>
    </submittedName>
</protein>
<dbReference type="EMBL" id="JXLN01010456">
    <property type="protein sequence ID" value="KPM05774.1"/>
    <property type="molecule type" value="Genomic_DNA"/>
</dbReference>
<dbReference type="InterPro" id="IPR013783">
    <property type="entry name" value="Ig-like_fold"/>
</dbReference>
<accession>A0A132A4C7</accession>
<dbReference type="Proteomes" id="UP000616769">
    <property type="component" value="Unassembled WGS sequence"/>
</dbReference>
<dbReference type="Gene3D" id="2.60.40.10">
    <property type="entry name" value="Immunoglobulins"/>
    <property type="match status" value="1"/>
</dbReference>
<dbReference type="AlphaFoldDB" id="A0A132A4C7"/>
<evidence type="ECO:0000313" key="2">
    <source>
        <dbReference type="Proteomes" id="UP000616769"/>
    </source>
</evidence>
<dbReference type="InterPro" id="IPR036179">
    <property type="entry name" value="Ig-like_dom_sf"/>
</dbReference>
<gene>
    <name evidence="1" type="ORF">QR98_0042440</name>
</gene>
<reference evidence="1 2" key="1">
    <citation type="journal article" date="2015" name="Parasit. Vectors">
        <title>Draft genome of the scabies mite.</title>
        <authorList>
            <person name="Rider S.D.Jr."/>
            <person name="Morgan M.S."/>
            <person name="Arlian L.G."/>
        </authorList>
    </citation>
    <scope>NUCLEOTIDE SEQUENCE [LARGE SCALE GENOMIC DNA]</scope>
    <source>
        <strain evidence="1">Arlian Lab</strain>
    </source>
</reference>
<evidence type="ECO:0000313" key="1">
    <source>
        <dbReference type="EMBL" id="KPM05774.1"/>
    </source>
</evidence>